<comment type="caution">
    <text evidence="1">The sequence shown here is derived from an EMBL/GenBank/DDBJ whole genome shotgun (WGS) entry which is preliminary data.</text>
</comment>
<name>A0A5S5BRB5_9BACL</name>
<protein>
    <submittedName>
        <fullName evidence="1">Uncharacterized protein</fullName>
    </submittedName>
</protein>
<reference evidence="1 2" key="1">
    <citation type="submission" date="2019-07" db="EMBL/GenBank/DDBJ databases">
        <title>Genomic Encyclopedia of Type Strains, Phase III (KMG-III): the genomes of soil and plant-associated and newly described type strains.</title>
        <authorList>
            <person name="Whitman W."/>
        </authorList>
    </citation>
    <scope>NUCLEOTIDE SEQUENCE [LARGE SCALE GENOMIC DNA]</scope>
    <source>
        <strain evidence="1 2">BL24</strain>
    </source>
</reference>
<dbReference type="OrthoDB" id="2678890at2"/>
<sequence>METYQLAELIITQGEETTKLLFTKAQLYVVTDTGYRLWYIEIDGMPQTALLQAFEESADLRVELTGVTAGGRTLAGTGFLHPNTAHYAANIRGDGELPGF</sequence>
<organism evidence="1 2">
    <name type="scientific">Paenibacillus methanolicus</name>
    <dbReference type="NCBI Taxonomy" id="582686"/>
    <lineage>
        <taxon>Bacteria</taxon>
        <taxon>Bacillati</taxon>
        <taxon>Bacillota</taxon>
        <taxon>Bacilli</taxon>
        <taxon>Bacillales</taxon>
        <taxon>Paenibacillaceae</taxon>
        <taxon>Paenibacillus</taxon>
    </lineage>
</organism>
<keyword evidence="2" id="KW-1185">Reference proteome</keyword>
<dbReference type="AlphaFoldDB" id="A0A5S5BRB5"/>
<evidence type="ECO:0000313" key="2">
    <source>
        <dbReference type="Proteomes" id="UP000323257"/>
    </source>
</evidence>
<accession>A0A5S5BRB5</accession>
<dbReference type="Proteomes" id="UP000323257">
    <property type="component" value="Unassembled WGS sequence"/>
</dbReference>
<dbReference type="EMBL" id="VNHS01000013">
    <property type="protein sequence ID" value="TYP69745.1"/>
    <property type="molecule type" value="Genomic_DNA"/>
</dbReference>
<evidence type="ECO:0000313" key="1">
    <source>
        <dbReference type="EMBL" id="TYP69745.1"/>
    </source>
</evidence>
<proteinExistence type="predicted"/>
<dbReference type="RefSeq" id="WP_148932748.1">
    <property type="nucleotide sequence ID" value="NZ_VNHS01000013.1"/>
</dbReference>
<gene>
    <name evidence="1" type="ORF">BCM02_11376</name>
</gene>